<organism evidence="1 2">
    <name type="scientific">Coemansia aciculifera</name>
    <dbReference type="NCBI Taxonomy" id="417176"/>
    <lineage>
        <taxon>Eukaryota</taxon>
        <taxon>Fungi</taxon>
        <taxon>Fungi incertae sedis</taxon>
        <taxon>Zoopagomycota</taxon>
        <taxon>Kickxellomycotina</taxon>
        <taxon>Kickxellomycetes</taxon>
        <taxon>Kickxellales</taxon>
        <taxon>Kickxellaceae</taxon>
        <taxon>Coemansia</taxon>
    </lineage>
</organism>
<gene>
    <name evidence="1" type="ORF">IWW38_001780</name>
</gene>
<protein>
    <submittedName>
        <fullName evidence="1">Uncharacterized protein</fullName>
    </submittedName>
</protein>
<sequence>MSKPIALAQRLPNDVLHAILPYVACRLDKTGNGYEDNIDELKSLLYVSSVWRAATLEYMWRDLNLVVSSKEKRVYVERPDFAFRFKLPANAPDLIRSITISVSLAEITDGTAYKLLSVF</sequence>
<reference evidence="1" key="1">
    <citation type="submission" date="2022-07" db="EMBL/GenBank/DDBJ databases">
        <title>Phylogenomic reconstructions and comparative analyses of Kickxellomycotina fungi.</title>
        <authorList>
            <person name="Reynolds N.K."/>
            <person name="Stajich J.E."/>
            <person name="Barry K."/>
            <person name="Grigoriev I.V."/>
            <person name="Crous P."/>
            <person name="Smith M.E."/>
        </authorList>
    </citation>
    <scope>NUCLEOTIDE SEQUENCE</scope>
    <source>
        <strain evidence="1">CBS 190363</strain>
    </source>
</reference>
<keyword evidence="2" id="KW-1185">Reference proteome</keyword>
<comment type="caution">
    <text evidence="1">The sequence shown here is derived from an EMBL/GenBank/DDBJ whole genome shotgun (WGS) entry which is preliminary data.</text>
</comment>
<evidence type="ECO:0000313" key="2">
    <source>
        <dbReference type="Proteomes" id="UP001139981"/>
    </source>
</evidence>
<accession>A0ACC1M688</accession>
<feature type="non-terminal residue" evidence="1">
    <location>
        <position position="119"/>
    </location>
</feature>
<name>A0ACC1M688_9FUNG</name>
<evidence type="ECO:0000313" key="1">
    <source>
        <dbReference type="EMBL" id="KAJ2897259.1"/>
    </source>
</evidence>
<dbReference type="Proteomes" id="UP001139981">
    <property type="component" value="Unassembled WGS sequence"/>
</dbReference>
<proteinExistence type="predicted"/>
<dbReference type="EMBL" id="JANBVB010000131">
    <property type="protein sequence ID" value="KAJ2897259.1"/>
    <property type="molecule type" value="Genomic_DNA"/>
</dbReference>